<dbReference type="SUPFAM" id="SSF56784">
    <property type="entry name" value="HAD-like"/>
    <property type="match status" value="1"/>
</dbReference>
<dbReference type="InterPro" id="IPR023198">
    <property type="entry name" value="PGP-like_dom2"/>
</dbReference>
<dbReference type="Gene3D" id="1.10.150.240">
    <property type="entry name" value="Putative phosphatase, domain 2"/>
    <property type="match status" value="1"/>
</dbReference>
<dbReference type="EMBL" id="MEUA01000013">
    <property type="protein sequence ID" value="OGC16145.1"/>
    <property type="molecule type" value="Genomic_DNA"/>
</dbReference>
<dbReference type="NCBIfam" id="TIGR01509">
    <property type="entry name" value="HAD-SF-IA-v3"/>
    <property type="match status" value="1"/>
</dbReference>
<keyword evidence="4" id="KW-0460">Magnesium</keyword>
<comment type="caution">
    <text evidence="6">The sequence shown here is derived from an EMBL/GenBank/DDBJ whole genome shotgun (WGS) entry which is preliminary data.</text>
</comment>
<name>A0A1F4S6T4_UNCSA</name>
<organism evidence="6 7">
    <name type="scientific">candidate division WOR-1 bacterium RIFOXYB2_FULL_36_35</name>
    <dbReference type="NCBI Taxonomy" id="1802578"/>
    <lineage>
        <taxon>Bacteria</taxon>
        <taxon>Bacillati</taxon>
        <taxon>Saganbacteria</taxon>
    </lineage>
</organism>
<keyword evidence="5" id="KW-0119">Carbohydrate metabolism</keyword>
<reference evidence="6 7" key="1">
    <citation type="journal article" date="2016" name="Nat. Commun.">
        <title>Thousands of microbial genomes shed light on interconnected biogeochemical processes in an aquifer system.</title>
        <authorList>
            <person name="Anantharaman K."/>
            <person name="Brown C.T."/>
            <person name="Hug L.A."/>
            <person name="Sharon I."/>
            <person name="Castelle C.J."/>
            <person name="Probst A.J."/>
            <person name="Thomas B.C."/>
            <person name="Singh A."/>
            <person name="Wilkins M.J."/>
            <person name="Karaoz U."/>
            <person name="Brodie E.L."/>
            <person name="Williams K.H."/>
            <person name="Hubbard S.S."/>
            <person name="Banfield J.F."/>
        </authorList>
    </citation>
    <scope>NUCLEOTIDE SEQUENCE [LARGE SCALE GENOMIC DNA]</scope>
</reference>
<dbReference type="AlphaFoldDB" id="A0A1F4S6T4"/>
<dbReference type="InterPro" id="IPR036412">
    <property type="entry name" value="HAD-like_sf"/>
</dbReference>
<evidence type="ECO:0008006" key="8">
    <source>
        <dbReference type="Google" id="ProtNLM"/>
    </source>
</evidence>
<dbReference type="InterPro" id="IPR051600">
    <property type="entry name" value="Beta-PGM-like"/>
</dbReference>
<gene>
    <name evidence="6" type="ORF">A2290_07140</name>
</gene>
<dbReference type="InterPro" id="IPR023214">
    <property type="entry name" value="HAD_sf"/>
</dbReference>
<dbReference type="SFLD" id="SFLDG01129">
    <property type="entry name" value="C1.5:_HAD__Beta-PGM__Phosphata"/>
    <property type="match status" value="1"/>
</dbReference>
<evidence type="ECO:0000256" key="2">
    <source>
        <dbReference type="ARBA" id="ARBA00006171"/>
    </source>
</evidence>
<comment type="similarity">
    <text evidence="2">Belongs to the HAD-like hydrolase superfamily. CbbY/CbbZ/Gph/YieH family.</text>
</comment>
<evidence type="ECO:0000256" key="1">
    <source>
        <dbReference type="ARBA" id="ARBA00001946"/>
    </source>
</evidence>
<dbReference type="PANTHER" id="PTHR46193:SF18">
    <property type="entry name" value="HEXITOL PHOSPHATASE B"/>
    <property type="match status" value="1"/>
</dbReference>
<proteinExistence type="inferred from homology"/>
<evidence type="ECO:0000256" key="3">
    <source>
        <dbReference type="ARBA" id="ARBA00022723"/>
    </source>
</evidence>
<evidence type="ECO:0000256" key="4">
    <source>
        <dbReference type="ARBA" id="ARBA00022842"/>
    </source>
</evidence>
<evidence type="ECO:0000313" key="7">
    <source>
        <dbReference type="Proteomes" id="UP000177905"/>
    </source>
</evidence>
<dbReference type="GO" id="GO:0003824">
    <property type="term" value="F:catalytic activity"/>
    <property type="evidence" value="ECO:0007669"/>
    <property type="project" value="UniProtKB-ARBA"/>
</dbReference>
<evidence type="ECO:0000256" key="5">
    <source>
        <dbReference type="ARBA" id="ARBA00023277"/>
    </source>
</evidence>
<sequence>MRVVPAAFFHGRNKSILFDMDGTIICTEPLHIQAWVKVCHHLGISSDSISKERIPGISGMVTAEQLSQQLLQQTQRRKSPNEIYKIKSEAYRSFLQQAPLKDVEIPGFRTFFQSLSCQKGLITSSPRIEVNMVLKILGIDQASFGSIISKENVKIPKPAPEGYFLSMEKMRVQANICLGFEDSLSGITALISAGVKNIVVIGTSLSQQQLTTFMANYEGVNYSYIKNYNELNPDYSR</sequence>
<dbReference type="Gene3D" id="3.40.50.1000">
    <property type="entry name" value="HAD superfamily/HAD-like"/>
    <property type="match status" value="1"/>
</dbReference>
<keyword evidence="3" id="KW-0479">Metal-binding</keyword>
<dbReference type="SFLD" id="SFLDS00003">
    <property type="entry name" value="Haloacid_Dehalogenase"/>
    <property type="match status" value="1"/>
</dbReference>
<dbReference type="Pfam" id="PF00702">
    <property type="entry name" value="Hydrolase"/>
    <property type="match status" value="1"/>
</dbReference>
<evidence type="ECO:0000313" key="6">
    <source>
        <dbReference type="EMBL" id="OGC16145.1"/>
    </source>
</evidence>
<protein>
    <recommendedName>
        <fullName evidence="8">Beta-phosphoglucomutase</fullName>
    </recommendedName>
</protein>
<dbReference type="PANTHER" id="PTHR46193">
    <property type="entry name" value="6-PHOSPHOGLUCONATE PHOSPHATASE"/>
    <property type="match status" value="1"/>
</dbReference>
<dbReference type="GO" id="GO:0046872">
    <property type="term" value="F:metal ion binding"/>
    <property type="evidence" value="ECO:0007669"/>
    <property type="project" value="UniProtKB-KW"/>
</dbReference>
<comment type="cofactor">
    <cofactor evidence="1">
        <name>Mg(2+)</name>
        <dbReference type="ChEBI" id="CHEBI:18420"/>
    </cofactor>
</comment>
<accession>A0A1F4S6T4</accession>
<dbReference type="Proteomes" id="UP000177905">
    <property type="component" value="Unassembled WGS sequence"/>
</dbReference>
<dbReference type="InterPro" id="IPR006439">
    <property type="entry name" value="HAD-SF_hydro_IA"/>
</dbReference>